<dbReference type="EC" id="2.3.2.27" evidence="4"/>
<dbReference type="SMART" id="SM00184">
    <property type="entry name" value="RING"/>
    <property type="match status" value="1"/>
</dbReference>
<dbReference type="Gene3D" id="3.30.40.10">
    <property type="entry name" value="Zinc/RING finger domain, C3HC4 (zinc finger)"/>
    <property type="match status" value="1"/>
</dbReference>
<comment type="similarity">
    <text evidence="13">Belongs to the RING-type zinc finger family. ATL subfamily.</text>
</comment>
<evidence type="ECO:0000256" key="13">
    <source>
        <dbReference type="ARBA" id="ARBA00024209"/>
    </source>
</evidence>
<dbReference type="PANTHER" id="PTHR46719:SF24">
    <property type="entry name" value="ZINC FINGER, RING_FYVE_PHD-TYPE-RELATED"/>
    <property type="match status" value="1"/>
</dbReference>
<dbReference type="EMBL" id="OX465078">
    <property type="protein sequence ID" value="CAI9273214.1"/>
    <property type="molecule type" value="Genomic_DNA"/>
</dbReference>
<keyword evidence="18" id="KW-1185">Reference proteome</keyword>
<evidence type="ECO:0000256" key="12">
    <source>
        <dbReference type="ARBA" id="ARBA00023136"/>
    </source>
</evidence>
<evidence type="ECO:0000256" key="2">
    <source>
        <dbReference type="ARBA" id="ARBA00004167"/>
    </source>
</evidence>
<keyword evidence="5" id="KW-0808">Transferase</keyword>
<evidence type="ECO:0000256" key="11">
    <source>
        <dbReference type="ARBA" id="ARBA00022989"/>
    </source>
</evidence>
<keyword evidence="7" id="KW-0479">Metal-binding</keyword>
<keyword evidence="12 15" id="KW-0472">Membrane</keyword>
<feature type="domain" description="RING-type" evidence="16">
    <location>
        <begin position="106"/>
        <end position="148"/>
    </location>
</feature>
<comment type="subcellular location">
    <subcellularLocation>
        <location evidence="2">Membrane</location>
        <topology evidence="2">Single-pass membrane protein</topology>
    </subcellularLocation>
</comment>
<reference evidence="17" key="1">
    <citation type="submission" date="2023-04" db="EMBL/GenBank/DDBJ databases">
        <authorList>
            <person name="Vijverberg K."/>
            <person name="Xiong W."/>
            <person name="Schranz E."/>
        </authorList>
    </citation>
    <scope>NUCLEOTIDE SEQUENCE</scope>
</reference>
<keyword evidence="11 15" id="KW-1133">Transmembrane helix</keyword>
<evidence type="ECO:0000256" key="9">
    <source>
        <dbReference type="ARBA" id="ARBA00022786"/>
    </source>
</evidence>
<organism evidence="17 18">
    <name type="scientific">Lactuca saligna</name>
    <name type="common">Willowleaf lettuce</name>
    <dbReference type="NCBI Taxonomy" id="75948"/>
    <lineage>
        <taxon>Eukaryota</taxon>
        <taxon>Viridiplantae</taxon>
        <taxon>Streptophyta</taxon>
        <taxon>Embryophyta</taxon>
        <taxon>Tracheophyta</taxon>
        <taxon>Spermatophyta</taxon>
        <taxon>Magnoliopsida</taxon>
        <taxon>eudicotyledons</taxon>
        <taxon>Gunneridae</taxon>
        <taxon>Pentapetalae</taxon>
        <taxon>asterids</taxon>
        <taxon>campanulids</taxon>
        <taxon>Asterales</taxon>
        <taxon>Asteraceae</taxon>
        <taxon>Cichorioideae</taxon>
        <taxon>Cichorieae</taxon>
        <taxon>Lactucinae</taxon>
        <taxon>Lactuca</taxon>
    </lineage>
</organism>
<evidence type="ECO:0000313" key="17">
    <source>
        <dbReference type="EMBL" id="CAI9273214.1"/>
    </source>
</evidence>
<keyword evidence="9" id="KW-0833">Ubl conjugation pathway</keyword>
<keyword evidence="6 15" id="KW-0812">Transmembrane</keyword>
<comment type="pathway">
    <text evidence="3">Protein modification; protein ubiquitination.</text>
</comment>
<feature type="transmembrane region" description="Helical" evidence="15">
    <location>
        <begin position="23"/>
        <end position="45"/>
    </location>
</feature>
<evidence type="ECO:0000256" key="10">
    <source>
        <dbReference type="ARBA" id="ARBA00022833"/>
    </source>
</evidence>
<accession>A0AA35YFZ5</accession>
<dbReference type="InterPro" id="IPR001841">
    <property type="entry name" value="Znf_RING"/>
</dbReference>
<evidence type="ECO:0000256" key="6">
    <source>
        <dbReference type="ARBA" id="ARBA00022692"/>
    </source>
</evidence>
<keyword evidence="8 14" id="KW-0863">Zinc-finger</keyword>
<dbReference type="GO" id="GO:0008270">
    <property type="term" value="F:zinc ion binding"/>
    <property type="evidence" value="ECO:0007669"/>
    <property type="project" value="UniProtKB-KW"/>
</dbReference>
<dbReference type="PANTHER" id="PTHR46719">
    <property type="entry name" value="TRANSCRIPTION FACTOR C2H2 FAMILY-RELATED"/>
    <property type="match status" value="1"/>
</dbReference>
<dbReference type="PROSITE" id="PS50089">
    <property type="entry name" value="ZF_RING_2"/>
    <property type="match status" value="1"/>
</dbReference>
<evidence type="ECO:0000256" key="7">
    <source>
        <dbReference type="ARBA" id="ARBA00022723"/>
    </source>
</evidence>
<evidence type="ECO:0000256" key="5">
    <source>
        <dbReference type="ARBA" id="ARBA00022679"/>
    </source>
</evidence>
<dbReference type="GO" id="GO:0061630">
    <property type="term" value="F:ubiquitin protein ligase activity"/>
    <property type="evidence" value="ECO:0007669"/>
    <property type="project" value="UniProtKB-EC"/>
</dbReference>
<evidence type="ECO:0000256" key="4">
    <source>
        <dbReference type="ARBA" id="ARBA00012483"/>
    </source>
</evidence>
<evidence type="ECO:0000256" key="8">
    <source>
        <dbReference type="ARBA" id="ARBA00022771"/>
    </source>
</evidence>
<dbReference type="InterPro" id="IPR013083">
    <property type="entry name" value="Znf_RING/FYVE/PHD"/>
</dbReference>
<sequence>MSDTPDTGDLYTTDSTGKPEGSLTYVLGLSFAIIILLLTLSYASYKCNRSRQSQSPPVDDEDRNHLFTVSRGVDDAVLMTFPVFVYSEHVMPHKVDSATDANGSGCSICLADYKPTDVIRLLPKCGHFFHRKCIDTWLKVHPTCPVCRNSPSPEKLSIQIQRS</sequence>
<protein>
    <recommendedName>
        <fullName evidence="4">RING-type E3 ubiquitin transferase</fullName>
        <ecNumber evidence="4">2.3.2.27</ecNumber>
    </recommendedName>
</protein>
<dbReference type="SUPFAM" id="SSF57850">
    <property type="entry name" value="RING/U-box"/>
    <property type="match status" value="1"/>
</dbReference>
<dbReference type="CDD" id="cd16461">
    <property type="entry name" value="RING-H2_EL5-like"/>
    <property type="match status" value="1"/>
</dbReference>
<dbReference type="GO" id="GO:0016020">
    <property type="term" value="C:membrane"/>
    <property type="evidence" value="ECO:0007669"/>
    <property type="project" value="UniProtKB-SubCell"/>
</dbReference>
<evidence type="ECO:0000259" key="16">
    <source>
        <dbReference type="PROSITE" id="PS50089"/>
    </source>
</evidence>
<evidence type="ECO:0000313" key="18">
    <source>
        <dbReference type="Proteomes" id="UP001177003"/>
    </source>
</evidence>
<dbReference type="FunFam" id="3.30.40.10:FF:000187">
    <property type="entry name" value="E3 ubiquitin-protein ligase ATL6"/>
    <property type="match status" value="1"/>
</dbReference>
<proteinExistence type="inferred from homology"/>
<evidence type="ECO:0000256" key="3">
    <source>
        <dbReference type="ARBA" id="ARBA00004906"/>
    </source>
</evidence>
<dbReference type="Proteomes" id="UP001177003">
    <property type="component" value="Chromosome 2"/>
</dbReference>
<evidence type="ECO:0000256" key="14">
    <source>
        <dbReference type="PROSITE-ProRule" id="PRU00175"/>
    </source>
</evidence>
<dbReference type="Pfam" id="PF13639">
    <property type="entry name" value="zf-RING_2"/>
    <property type="match status" value="1"/>
</dbReference>
<evidence type="ECO:0000256" key="15">
    <source>
        <dbReference type="SAM" id="Phobius"/>
    </source>
</evidence>
<keyword evidence="10" id="KW-0862">Zinc</keyword>
<name>A0AA35YFZ5_LACSI</name>
<comment type="catalytic activity">
    <reaction evidence="1">
        <text>S-ubiquitinyl-[E2 ubiquitin-conjugating enzyme]-L-cysteine + [acceptor protein]-L-lysine = [E2 ubiquitin-conjugating enzyme]-L-cysteine + N(6)-ubiquitinyl-[acceptor protein]-L-lysine.</text>
        <dbReference type="EC" id="2.3.2.27"/>
    </reaction>
</comment>
<dbReference type="InterPro" id="IPR045899">
    <property type="entry name" value="ATL71-like"/>
</dbReference>
<dbReference type="AlphaFoldDB" id="A0AA35YFZ5"/>
<evidence type="ECO:0000256" key="1">
    <source>
        <dbReference type="ARBA" id="ARBA00000900"/>
    </source>
</evidence>
<gene>
    <name evidence="17" type="ORF">LSALG_LOCUS13371</name>
</gene>